<protein>
    <submittedName>
        <fullName evidence="1">Uncharacterized protein</fullName>
    </submittedName>
</protein>
<proteinExistence type="predicted"/>
<keyword evidence="2" id="KW-1185">Reference proteome</keyword>
<accession>C5KL43</accession>
<name>C5KL43_PERM5</name>
<dbReference type="Proteomes" id="UP000007800">
    <property type="component" value="Unassembled WGS sequence"/>
</dbReference>
<dbReference type="OrthoDB" id="288630at2759"/>
<dbReference type="AlphaFoldDB" id="C5KL43"/>
<dbReference type="InParanoid" id="C5KL43"/>
<reference evidence="1 2" key="1">
    <citation type="submission" date="2008-07" db="EMBL/GenBank/DDBJ databases">
        <authorList>
            <person name="El-Sayed N."/>
            <person name="Caler E."/>
            <person name="Inman J."/>
            <person name="Amedeo P."/>
            <person name="Hass B."/>
            <person name="Wortman J."/>
        </authorList>
    </citation>
    <scope>NUCLEOTIDE SEQUENCE [LARGE SCALE GENOMIC DNA]</scope>
    <source>
        <strain evidence="2">ATCC 50983 / TXsc</strain>
    </source>
</reference>
<dbReference type="EMBL" id="GG673921">
    <property type="protein sequence ID" value="EER14716.1"/>
    <property type="molecule type" value="Genomic_DNA"/>
</dbReference>
<dbReference type="GeneID" id="9061579"/>
<dbReference type="RefSeq" id="XP_002782920.1">
    <property type="nucleotide sequence ID" value="XM_002782874.1"/>
</dbReference>
<sequence length="228" mass="24990">MTSVQLLTDCDRYKDHTNSMVAGNAREDMLRLKAELRKPNFSLASLSQSSAGLGVPRSVARATYTQPPVSAYLEGADPNVREERKNELESAHFVFGVGREEDLRNLRSSSVANTSYGPIPAHAYAQRGLDPHLQADLRRNDDAKPARMPEDVRKDLRASHFQLGPKTANPENWLTTQAQSMVPHPPQSNELDKALKADLRASHFSIGALGDAEKLNLDVATCSAAEST</sequence>
<organism evidence="2">
    <name type="scientific">Perkinsus marinus (strain ATCC 50983 / TXsc)</name>
    <dbReference type="NCBI Taxonomy" id="423536"/>
    <lineage>
        <taxon>Eukaryota</taxon>
        <taxon>Sar</taxon>
        <taxon>Alveolata</taxon>
        <taxon>Perkinsozoa</taxon>
        <taxon>Perkinsea</taxon>
        <taxon>Perkinsida</taxon>
        <taxon>Perkinsidae</taxon>
        <taxon>Perkinsus</taxon>
    </lineage>
</organism>
<evidence type="ECO:0000313" key="1">
    <source>
        <dbReference type="EMBL" id="EER14716.1"/>
    </source>
</evidence>
<gene>
    <name evidence="1" type="ORF">Pmar_PMAR015240</name>
</gene>
<evidence type="ECO:0000313" key="2">
    <source>
        <dbReference type="Proteomes" id="UP000007800"/>
    </source>
</evidence>